<evidence type="ECO:0000313" key="3">
    <source>
        <dbReference type="Proteomes" id="UP000469385"/>
    </source>
</evidence>
<reference evidence="2 3" key="1">
    <citation type="submission" date="2019-12" db="EMBL/GenBank/DDBJ databases">
        <authorList>
            <person name="Huq M.A."/>
        </authorList>
    </citation>
    <scope>NUCLEOTIDE SEQUENCE [LARGE SCALE GENOMIC DNA]</scope>
    <source>
        <strain evidence="2 3">MAH-25</strain>
    </source>
</reference>
<keyword evidence="3" id="KW-1185">Reference proteome</keyword>
<dbReference type="Proteomes" id="UP000469385">
    <property type="component" value="Unassembled WGS sequence"/>
</dbReference>
<sequence>MSYPLRLTPELQQRARERAAEVGISFNALVAVALDAYLRCGQVAAPTPRPAARRPRAATLPAAGAARTADRPDWRFFNPDPDFWPMVDPEFAHRWECVDPEDTAVSAALEIEYWSTRKRPA</sequence>
<feature type="compositionally biased region" description="Low complexity" evidence="1">
    <location>
        <begin position="57"/>
        <end position="66"/>
    </location>
</feature>
<dbReference type="GO" id="GO:0006355">
    <property type="term" value="P:regulation of DNA-templated transcription"/>
    <property type="evidence" value="ECO:0007669"/>
    <property type="project" value="InterPro"/>
</dbReference>
<evidence type="ECO:0000313" key="2">
    <source>
        <dbReference type="EMBL" id="MVQ30691.1"/>
    </source>
</evidence>
<gene>
    <name evidence="2" type="ORF">GON04_14620</name>
</gene>
<dbReference type="InterPro" id="IPR010985">
    <property type="entry name" value="Ribbon_hlx_hlx"/>
</dbReference>
<evidence type="ECO:0000256" key="1">
    <source>
        <dbReference type="SAM" id="MobiDB-lite"/>
    </source>
</evidence>
<name>A0A6N8IUS1_9BURK</name>
<accession>A0A6N8IUS1</accession>
<protein>
    <recommendedName>
        <fullName evidence="4">Toxin-antitoxin system HicB family antitoxin</fullName>
    </recommendedName>
</protein>
<dbReference type="AlphaFoldDB" id="A0A6N8IUS1"/>
<evidence type="ECO:0008006" key="4">
    <source>
        <dbReference type="Google" id="ProtNLM"/>
    </source>
</evidence>
<dbReference type="EMBL" id="WSEL01000009">
    <property type="protein sequence ID" value="MVQ30691.1"/>
    <property type="molecule type" value="Genomic_DNA"/>
</dbReference>
<dbReference type="SUPFAM" id="SSF47598">
    <property type="entry name" value="Ribbon-helix-helix"/>
    <property type="match status" value="1"/>
</dbReference>
<proteinExistence type="predicted"/>
<feature type="region of interest" description="Disordered" evidence="1">
    <location>
        <begin position="45"/>
        <end position="66"/>
    </location>
</feature>
<dbReference type="RefSeq" id="WP_157398819.1">
    <property type="nucleotide sequence ID" value="NZ_WSEL01000009.1"/>
</dbReference>
<organism evidence="2 3">
    <name type="scientific">Ramlibacter pinisoli</name>
    <dbReference type="NCBI Taxonomy" id="2682844"/>
    <lineage>
        <taxon>Bacteria</taxon>
        <taxon>Pseudomonadati</taxon>
        <taxon>Pseudomonadota</taxon>
        <taxon>Betaproteobacteria</taxon>
        <taxon>Burkholderiales</taxon>
        <taxon>Comamonadaceae</taxon>
        <taxon>Ramlibacter</taxon>
    </lineage>
</organism>
<comment type="caution">
    <text evidence="2">The sequence shown here is derived from an EMBL/GenBank/DDBJ whole genome shotgun (WGS) entry which is preliminary data.</text>
</comment>